<dbReference type="EMBL" id="CAADRN010000038">
    <property type="protein sequence ID" value="VFU11703.1"/>
    <property type="molecule type" value="Genomic_DNA"/>
</dbReference>
<evidence type="ECO:0000256" key="1">
    <source>
        <dbReference type="ARBA" id="ARBA00022737"/>
    </source>
</evidence>
<dbReference type="InterPro" id="IPR003439">
    <property type="entry name" value="ABC_transporter-like_ATP-bd"/>
</dbReference>
<organism evidence="6">
    <name type="scientific">anaerobic digester metagenome</name>
    <dbReference type="NCBI Taxonomy" id="1263854"/>
    <lineage>
        <taxon>unclassified sequences</taxon>
        <taxon>metagenomes</taxon>
        <taxon>ecological metagenomes</taxon>
    </lineage>
</organism>
<dbReference type="FunFam" id="3.40.50.300:FF:000309">
    <property type="entry name" value="ABC transporter ATP-binding protein"/>
    <property type="match status" value="1"/>
</dbReference>
<dbReference type="CDD" id="cd03221">
    <property type="entry name" value="ABCF_EF-3"/>
    <property type="match status" value="2"/>
</dbReference>
<keyword evidence="1" id="KW-0677">Repeat</keyword>
<dbReference type="PANTHER" id="PTHR42855">
    <property type="entry name" value="ABC TRANSPORTER ATP-BINDING SUBUNIT"/>
    <property type="match status" value="1"/>
</dbReference>
<dbReference type="InterPro" id="IPR051309">
    <property type="entry name" value="ABCF_ATPase"/>
</dbReference>
<feature type="domain" description="ABC transporter" evidence="5">
    <location>
        <begin position="330"/>
        <end position="544"/>
    </location>
</feature>
<keyword evidence="3 6" id="KW-0067">ATP-binding</keyword>
<evidence type="ECO:0000256" key="2">
    <source>
        <dbReference type="ARBA" id="ARBA00022741"/>
    </source>
</evidence>
<dbReference type="Gene3D" id="1.10.287.380">
    <property type="entry name" value="Valyl-tRNA synthetase, C-terminal domain"/>
    <property type="match status" value="1"/>
</dbReference>
<sequence length="640" mass="72234">MILLQAARVSKSFGARQVLTDVNFSIQERERAGIVGINGAGKSTLLKILTGSLTPDTGEVSRARDLKLSYLAQDGGLESTQSIWQEMLAVFAPLLNLERQLRDMESKMSDPSLTADTKAYGQLLQTYDNLSSVFKNRGGFEYEASIRGVLRGLKFAESDLNTPVGTLSGGQKTRLALARCLLGEPDLLILDEPTNYLDLDNLAWLEQYLRSYRGAVLVVSHDRYFLDTLAEVIYELERGAITCYTGNYTRFVQQKAEAVQQQIKDFNRQQAEIARMEEFVRRNIAAKDTTRRAQSRLKVLEKIERLDKPVKEIRASVSFSVSRASGREVLQAEDLCIGYPGLILARSLNFEITRGERVALVGPNGIGKSTLLKTIAGRLPPRGGRLRTGNYVQMGYYDQEQQGLTDGKQVLQELWDRYPRMNEADLRKVLGRFLFRGDDVLKQVADLSGGEKSRLALASLMLQKANFLLLDEPTNHLDLPGREVLEDALTGYPGTILFVSHDRYFINKIATGILELTPEGTSSWLGNYDDYVSRKAERTPPEALRQQQAEEDRGAISAEKEQYLQRKEEERQKRRRRRLLKELEETIAGLEDAIARLEGELALPEVYQDYQACLERQNQLEQARSSLDVHLEKWLELAGD</sequence>
<evidence type="ECO:0000313" key="6">
    <source>
        <dbReference type="EMBL" id="VFU11703.1"/>
    </source>
</evidence>
<dbReference type="InterPro" id="IPR027417">
    <property type="entry name" value="P-loop_NTPase"/>
</dbReference>
<protein>
    <submittedName>
        <fullName evidence="6">Uncharacterized ABC transporter ATP-binding protein YdiF</fullName>
    </submittedName>
</protein>
<evidence type="ECO:0000256" key="4">
    <source>
        <dbReference type="SAM" id="MobiDB-lite"/>
    </source>
</evidence>
<feature type="compositionally biased region" description="Basic and acidic residues" evidence="4">
    <location>
        <begin position="548"/>
        <end position="568"/>
    </location>
</feature>
<dbReference type="PROSITE" id="PS50893">
    <property type="entry name" value="ABC_TRANSPORTER_2"/>
    <property type="match status" value="2"/>
</dbReference>
<name>A0A485LZQ0_9ZZZZ</name>
<feature type="region of interest" description="Disordered" evidence="4">
    <location>
        <begin position="536"/>
        <end position="568"/>
    </location>
</feature>
<dbReference type="Pfam" id="PF16326">
    <property type="entry name" value="ABC_tran_CTD"/>
    <property type="match status" value="1"/>
</dbReference>
<dbReference type="GO" id="GO:0016887">
    <property type="term" value="F:ATP hydrolysis activity"/>
    <property type="evidence" value="ECO:0007669"/>
    <property type="project" value="InterPro"/>
</dbReference>
<dbReference type="SMART" id="SM00382">
    <property type="entry name" value="AAA"/>
    <property type="match status" value="2"/>
</dbReference>
<dbReference type="Gene3D" id="3.40.50.300">
    <property type="entry name" value="P-loop containing nucleotide triphosphate hydrolases"/>
    <property type="match status" value="2"/>
</dbReference>
<evidence type="ECO:0000256" key="3">
    <source>
        <dbReference type="ARBA" id="ARBA00022840"/>
    </source>
</evidence>
<dbReference type="GO" id="GO:0005524">
    <property type="term" value="F:ATP binding"/>
    <property type="evidence" value="ECO:0007669"/>
    <property type="project" value="UniProtKB-KW"/>
</dbReference>
<proteinExistence type="predicted"/>
<gene>
    <name evidence="6" type="primary">ydiF</name>
    <name evidence="6" type="ORF">SCFA_1320006</name>
</gene>
<dbReference type="SUPFAM" id="SSF52540">
    <property type="entry name" value="P-loop containing nucleoside triphosphate hydrolases"/>
    <property type="match status" value="2"/>
</dbReference>
<feature type="domain" description="ABC transporter" evidence="5">
    <location>
        <begin position="4"/>
        <end position="263"/>
    </location>
</feature>
<dbReference type="PROSITE" id="PS00211">
    <property type="entry name" value="ABC_TRANSPORTER_1"/>
    <property type="match status" value="2"/>
</dbReference>
<dbReference type="FunFam" id="3.40.50.300:FF:000011">
    <property type="entry name" value="Putative ABC transporter ATP-binding component"/>
    <property type="match status" value="1"/>
</dbReference>
<dbReference type="Pfam" id="PF00005">
    <property type="entry name" value="ABC_tran"/>
    <property type="match status" value="2"/>
</dbReference>
<dbReference type="InterPro" id="IPR003593">
    <property type="entry name" value="AAA+_ATPase"/>
</dbReference>
<dbReference type="Pfam" id="PF12848">
    <property type="entry name" value="ABC_tran_Xtn"/>
    <property type="match status" value="1"/>
</dbReference>
<dbReference type="InterPro" id="IPR017871">
    <property type="entry name" value="ABC_transporter-like_CS"/>
</dbReference>
<dbReference type="InterPro" id="IPR032781">
    <property type="entry name" value="ABC_tran_Xtn"/>
</dbReference>
<keyword evidence="2" id="KW-0547">Nucleotide-binding</keyword>
<dbReference type="PANTHER" id="PTHR42855:SF2">
    <property type="entry name" value="DRUG RESISTANCE ABC TRANSPORTER,ATP-BINDING PROTEIN"/>
    <property type="match status" value="1"/>
</dbReference>
<dbReference type="AlphaFoldDB" id="A0A485LZQ0"/>
<dbReference type="InterPro" id="IPR037118">
    <property type="entry name" value="Val-tRNA_synth_C_sf"/>
</dbReference>
<dbReference type="InterPro" id="IPR032524">
    <property type="entry name" value="ABC_tran_C"/>
</dbReference>
<evidence type="ECO:0000259" key="5">
    <source>
        <dbReference type="PROSITE" id="PS50893"/>
    </source>
</evidence>
<accession>A0A485LZQ0</accession>
<dbReference type="GO" id="GO:0003677">
    <property type="term" value="F:DNA binding"/>
    <property type="evidence" value="ECO:0007669"/>
    <property type="project" value="InterPro"/>
</dbReference>
<reference evidence="6" key="1">
    <citation type="submission" date="2019-03" db="EMBL/GenBank/DDBJ databases">
        <authorList>
            <person name="Hao L."/>
        </authorList>
    </citation>
    <scope>NUCLEOTIDE SEQUENCE</scope>
</reference>